<sequence>MSAAKNDMSDVTLRSARPVIRIGLRQLAMAGAAMLTLTGCETVSAADPVEQASAITGEMLRTAERLPQDEIVYFMLPDRFENGDVSNDVGGFPGGRLDHGFDPTSKGFYQGGDLKGLTSRLDYIQGMGATAIWLGPIYKNKPVQGGPGQESSGYHGYWITDFTDVDPHLGTKADLKSFVDSAHERGMKVYLDIITNHTADVISYRECHDASYMGADKVDDGCTYRSVANFPYTTESGPDSAPINPGFLGDAPHVQTYENFEKLVDPNYAYTPYIPAGEETVKTPAWLNDLQYYHNRGETTWSGESSLYGDFSGLDDLFTGHPVVVDGMIDIFKDWITDYRIDGFRIDTTRHVNPEFWRAFLPAMKEHAASIGIPHFYAFGEVYDPDPGALARFTRVDGFEQVLDFGFQSAVFDVVSGKETTARLDTFLRGDDLYGDATQKGLTQPTFLGNHDMGRFSGMLKAENPDMSQGELLARTQLGHGLMMTMRGVPVIYSGDEQGFVSDGGDQLAREPLFPSQTDVYNDNDLIGTDATTADSNFDTDHPLYRYIAATAKIRTDHTAFRRGAMETRLFEMGGADGTGRAFAFSRFDPVTGQEYLIVANTGEVPLTINTRVEPTTKTLSPLMGTCPTQVATTATATVNVPAFGLVVCETDGRAERHIR</sequence>
<reference evidence="2" key="2">
    <citation type="submission" date="2023-01" db="EMBL/GenBank/DDBJ databases">
        <title>Draft genome sequence of Algimonas ampicilliniresistens strain NBRC 108219.</title>
        <authorList>
            <person name="Sun Q."/>
            <person name="Mori K."/>
        </authorList>
    </citation>
    <scope>NUCLEOTIDE SEQUENCE</scope>
    <source>
        <strain evidence="2">NBRC 108219</strain>
    </source>
</reference>
<dbReference type="Pfam" id="PF00128">
    <property type="entry name" value="Alpha-amylase"/>
    <property type="match status" value="1"/>
</dbReference>
<proteinExistence type="predicted"/>
<dbReference type="SUPFAM" id="SSF51445">
    <property type="entry name" value="(Trans)glycosidases"/>
    <property type="match status" value="1"/>
</dbReference>
<gene>
    <name evidence="2" type="ORF">GCM10007853_16300</name>
</gene>
<dbReference type="InterPro" id="IPR006047">
    <property type="entry name" value="GH13_cat_dom"/>
</dbReference>
<accession>A0ABQ5V887</accession>
<organism evidence="2 3">
    <name type="scientific">Algimonas ampicilliniresistens</name>
    <dbReference type="NCBI Taxonomy" id="1298735"/>
    <lineage>
        <taxon>Bacteria</taxon>
        <taxon>Pseudomonadati</taxon>
        <taxon>Pseudomonadota</taxon>
        <taxon>Alphaproteobacteria</taxon>
        <taxon>Maricaulales</taxon>
        <taxon>Robiginitomaculaceae</taxon>
        <taxon>Algimonas</taxon>
    </lineage>
</organism>
<dbReference type="CDD" id="cd11339">
    <property type="entry name" value="AmyAc_bac_CMD_like_2"/>
    <property type="match status" value="1"/>
</dbReference>
<dbReference type="InterPro" id="IPR017853">
    <property type="entry name" value="GH"/>
</dbReference>
<dbReference type="PANTHER" id="PTHR10357:SF209">
    <property type="entry name" value="PERIPLASMIC ALPHA-AMYLASE"/>
    <property type="match status" value="1"/>
</dbReference>
<evidence type="ECO:0000313" key="2">
    <source>
        <dbReference type="EMBL" id="GLQ23756.1"/>
    </source>
</evidence>
<dbReference type="PANTHER" id="PTHR10357">
    <property type="entry name" value="ALPHA-AMYLASE FAMILY MEMBER"/>
    <property type="match status" value="1"/>
</dbReference>
<dbReference type="Gene3D" id="3.20.20.80">
    <property type="entry name" value="Glycosidases"/>
    <property type="match status" value="2"/>
</dbReference>
<feature type="domain" description="Glycosyl hydrolase family 13 catalytic" evidence="1">
    <location>
        <begin position="74"/>
        <end position="555"/>
    </location>
</feature>
<dbReference type="EMBL" id="BSNK01000002">
    <property type="protein sequence ID" value="GLQ23756.1"/>
    <property type="molecule type" value="Genomic_DNA"/>
</dbReference>
<dbReference type="RefSeq" id="WP_284389500.1">
    <property type="nucleotide sequence ID" value="NZ_BSNK01000002.1"/>
</dbReference>
<comment type="caution">
    <text evidence="2">The sequence shown here is derived from an EMBL/GenBank/DDBJ whole genome shotgun (WGS) entry which is preliminary data.</text>
</comment>
<dbReference type="SMART" id="SM00642">
    <property type="entry name" value="Aamy"/>
    <property type="match status" value="1"/>
</dbReference>
<evidence type="ECO:0000313" key="3">
    <source>
        <dbReference type="Proteomes" id="UP001161391"/>
    </source>
</evidence>
<dbReference type="Proteomes" id="UP001161391">
    <property type="component" value="Unassembled WGS sequence"/>
</dbReference>
<reference evidence="2" key="1">
    <citation type="journal article" date="2014" name="Int. J. Syst. Evol. Microbiol.">
        <title>Complete genome of a new Firmicutes species belonging to the dominant human colonic microbiota ('Ruminococcus bicirculans') reveals two chromosomes and a selective capacity to utilize plant glucans.</title>
        <authorList>
            <consortium name="NISC Comparative Sequencing Program"/>
            <person name="Wegmann U."/>
            <person name="Louis P."/>
            <person name="Goesmann A."/>
            <person name="Henrissat B."/>
            <person name="Duncan S.H."/>
            <person name="Flint H.J."/>
        </authorList>
    </citation>
    <scope>NUCLEOTIDE SEQUENCE</scope>
    <source>
        <strain evidence="2">NBRC 108219</strain>
    </source>
</reference>
<protein>
    <submittedName>
        <fullName evidence="2">Alpha-amylase</fullName>
    </submittedName>
</protein>
<keyword evidence="3" id="KW-1185">Reference proteome</keyword>
<name>A0ABQ5V887_9PROT</name>
<evidence type="ECO:0000259" key="1">
    <source>
        <dbReference type="SMART" id="SM00642"/>
    </source>
</evidence>